<reference evidence="2 3" key="1">
    <citation type="submission" date="2020-06" db="EMBL/GenBank/DDBJ databases">
        <authorList>
            <person name="Criscuolo A."/>
        </authorList>
    </citation>
    <scope>NUCLEOTIDE SEQUENCE [LARGE SCALE GENOMIC DNA]</scope>
    <source>
        <strain evidence="2">1804121828</strain>
    </source>
</reference>
<dbReference type="Pfam" id="PF04296">
    <property type="entry name" value="YlxR"/>
    <property type="match status" value="1"/>
</dbReference>
<gene>
    <name evidence="2" type="ORF">PEPNEM18_00407</name>
</gene>
<evidence type="ECO:0000313" key="3">
    <source>
        <dbReference type="Proteomes" id="UP000586454"/>
    </source>
</evidence>
<dbReference type="AlphaFoldDB" id="A0A6V6XZK4"/>
<dbReference type="PANTHER" id="PTHR34215">
    <property type="entry name" value="BLL0784 PROTEIN"/>
    <property type="match status" value="1"/>
</dbReference>
<dbReference type="Gene3D" id="3.30.1230.10">
    <property type="entry name" value="YlxR-like"/>
    <property type="match status" value="1"/>
</dbReference>
<dbReference type="RefSeq" id="WP_180498726.1">
    <property type="nucleotide sequence ID" value="NZ_CAIJCS010000014.1"/>
</dbReference>
<evidence type="ECO:0000313" key="2">
    <source>
        <dbReference type="EMBL" id="CAC9924835.1"/>
    </source>
</evidence>
<dbReference type="InterPro" id="IPR037465">
    <property type="entry name" value="YlxR"/>
</dbReference>
<dbReference type="InterPro" id="IPR035931">
    <property type="entry name" value="YlxR-like_sf"/>
</dbReference>
<proteinExistence type="predicted"/>
<sequence length="89" mass="10141">MKKPKKIPLRKCIGCSESKPKQELIRIVKNKDNEVFIDSTGKANGRGAYLCRDTKCFDKAIKHRAIQRALSQDVPKETIDALRQTLEDL</sequence>
<accession>A0A6V6XZK4</accession>
<dbReference type="Proteomes" id="UP000586454">
    <property type="component" value="Unassembled WGS sequence"/>
</dbReference>
<dbReference type="InterPro" id="IPR007393">
    <property type="entry name" value="YlxR_dom"/>
</dbReference>
<dbReference type="EMBL" id="CAIJCS010000014">
    <property type="protein sequence ID" value="CAC9924835.1"/>
    <property type="molecule type" value="Genomic_DNA"/>
</dbReference>
<comment type="caution">
    <text evidence="2">The sequence shown here is derived from an EMBL/GenBank/DDBJ whole genome shotgun (WGS) entry which is preliminary data.</text>
</comment>
<protein>
    <recommendedName>
        <fullName evidence="1">YlxR domain-containing protein</fullName>
    </recommendedName>
</protein>
<organism evidence="2 3">
    <name type="scientific">Aedoeadaptatus nemausensis</name>
    <dbReference type="NCBI Taxonomy" id="2582829"/>
    <lineage>
        <taxon>Bacteria</taxon>
        <taxon>Bacillati</taxon>
        <taxon>Bacillota</taxon>
        <taxon>Tissierellia</taxon>
        <taxon>Tissierellales</taxon>
        <taxon>Peptoniphilaceae</taxon>
        <taxon>Aedoeadaptatus</taxon>
    </lineage>
</organism>
<name>A0A6V6XZK4_9FIRM</name>
<dbReference type="NCBIfam" id="NF047356">
    <property type="entry name" value="RNA_bind_RnpM"/>
    <property type="match status" value="1"/>
</dbReference>
<dbReference type="SUPFAM" id="SSF64376">
    <property type="entry name" value="YlxR-like"/>
    <property type="match status" value="1"/>
</dbReference>
<keyword evidence="3" id="KW-1185">Reference proteome</keyword>
<evidence type="ECO:0000259" key="1">
    <source>
        <dbReference type="Pfam" id="PF04296"/>
    </source>
</evidence>
<dbReference type="PANTHER" id="PTHR34215:SF1">
    <property type="entry name" value="YLXR DOMAIN-CONTAINING PROTEIN"/>
    <property type="match status" value="1"/>
</dbReference>
<dbReference type="CDD" id="cd00279">
    <property type="entry name" value="YlxR"/>
    <property type="match status" value="1"/>
</dbReference>
<feature type="domain" description="YlxR" evidence="1">
    <location>
        <begin position="10"/>
        <end position="83"/>
    </location>
</feature>